<accession>A0ABX8VBL7</accession>
<keyword evidence="1" id="KW-0645">Protease</keyword>
<gene>
    <name evidence="4" type="ORF">K1I41_01490</name>
</gene>
<evidence type="ECO:0000256" key="2">
    <source>
        <dbReference type="ARBA" id="ARBA00022801"/>
    </source>
</evidence>
<dbReference type="RefSeq" id="WP_220640918.1">
    <property type="nucleotide sequence ID" value="NZ_CP080429.1"/>
</dbReference>
<dbReference type="PANTHER" id="PTHR43343:SF3">
    <property type="entry name" value="PROTEASE DO-LIKE 8, CHLOROPLASTIC"/>
    <property type="match status" value="1"/>
</dbReference>
<evidence type="ECO:0000313" key="4">
    <source>
        <dbReference type="EMBL" id="QYJ68578.1"/>
    </source>
</evidence>
<proteinExistence type="predicted"/>
<evidence type="ECO:0000313" key="5">
    <source>
        <dbReference type="Proteomes" id="UP000825381"/>
    </source>
</evidence>
<evidence type="ECO:0000256" key="1">
    <source>
        <dbReference type="ARBA" id="ARBA00022670"/>
    </source>
</evidence>
<dbReference type="EMBL" id="CP080429">
    <property type="protein sequence ID" value="QYJ68578.1"/>
    <property type="molecule type" value="Genomic_DNA"/>
</dbReference>
<dbReference type="PROSITE" id="PS51257">
    <property type="entry name" value="PROKAR_LIPOPROTEIN"/>
    <property type="match status" value="1"/>
</dbReference>
<dbReference type="SUPFAM" id="SSF50494">
    <property type="entry name" value="Trypsin-like serine proteases"/>
    <property type="match status" value="1"/>
</dbReference>
<dbReference type="InterPro" id="IPR001940">
    <property type="entry name" value="Peptidase_S1C"/>
</dbReference>
<keyword evidence="3" id="KW-0732">Signal</keyword>
<dbReference type="InterPro" id="IPR051201">
    <property type="entry name" value="Chloro_Bact_Ser_Proteases"/>
</dbReference>
<dbReference type="PANTHER" id="PTHR43343">
    <property type="entry name" value="PEPTIDASE S12"/>
    <property type="match status" value="1"/>
</dbReference>
<reference evidence="4 5" key="1">
    <citation type="submission" date="2021-07" db="EMBL/GenBank/DDBJ databases">
        <title>Flavobacterium WSW3-B6 sp.nov, isolated from seaweed.</title>
        <authorList>
            <person name="Muhammad N."/>
            <person name="Ho H."/>
            <person name="Lee Y.-J."/>
            <person name="Nguyen T."/>
            <person name="Ho J."/>
            <person name="Kim S.-G."/>
        </authorList>
    </citation>
    <scope>NUCLEOTIDE SEQUENCE [LARGE SCALE GENOMIC DNA]</scope>
    <source>
        <strain evidence="4 5">WSW3-B6</strain>
    </source>
</reference>
<dbReference type="PRINTS" id="PR00834">
    <property type="entry name" value="PROTEASES2C"/>
</dbReference>
<dbReference type="InterPro" id="IPR009003">
    <property type="entry name" value="Peptidase_S1_PA"/>
</dbReference>
<feature type="chain" id="PRO_5045069530" evidence="3">
    <location>
        <begin position="24"/>
        <end position="507"/>
    </location>
</feature>
<protein>
    <submittedName>
        <fullName evidence="4">Trypsin-like peptidase domain-containing protein</fullName>
    </submittedName>
</protein>
<dbReference type="Pfam" id="PF13365">
    <property type="entry name" value="Trypsin_2"/>
    <property type="match status" value="1"/>
</dbReference>
<organism evidence="4 5">
    <name type="scientific">Flavobacterium litorale</name>
    <dbReference type="NCBI Taxonomy" id="2856519"/>
    <lineage>
        <taxon>Bacteria</taxon>
        <taxon>Pseudomonadati</taxon>
        <taxon>Bacteroidota</taxon>
        <taxon>Flavobacteriia</taxon>
        <taxon>Flavobacteriales</taxon>
        <taxon>Flavobacteriaceae</taxon>
        <taxon>Flavobacterium</taxon>
    </lineage>
</organism>
<keyword evidence="2" id="KW-0378">Hydrolase</keyword>
<evidence type="ECO:0000256" key="3">
    <source>
        <dbReference type="SAM" id="SignalP"/>
    </source>
</evidence>
<dbReference type="Proteomes" id="UP000825381">
    <property type="component" value="Chromosome"/>
</dbReference>
<name>A0ABX8VBL7_9FLAO</name>
<sequence length="507" mass="57649">MKQFFSRVLLLLVIFSLTLTSCASILNGKHQKVTIKTASSDSKVYVDGELRGTGKNVVTKIERNRRVKQIMVEREGYKPDYKVHYQDRKSPWYIMSWIPFGVLLYPPFMDYGPKAYNYPKELSVGKNMPKIQTRAEDEKYVYLRNTAFDVKKEDIKYTSIKNRNYKKKKDKYKNIDIDKEDLKFDNSVFSETVTEILEKNNYIDTTKTIFKSNTNSLYISAKVTKVRFEYVYAYEAKTLMNFIISKLDIEWEIYDLYNQPKYKKSYKSESGQFRADEDAFKNSVEDAISASFFEFMSTETVKELIKQQESKELKLEKFKITKPTPIAGLEQAMEATVTIKGDKGHGSGCFISNDGYIITNFHVVAANDKITVITKDGKELTATIVRKTEYSDLALIKVDTTSEFAFTLPTEKNYKIGEDIFAIGTPKSIELGQSLSKGIISGFRTYEDNKMIQTDASVNGGNSGGALVNKNGDFIGVVNAKVFGVGVEGLGFSIPAETIFEDLNITY</sequence>
<dbReference type="Gene3D" id="2.40.10.120">
    <property type="match status" value="1"/>
</dbReference>
<keyword evidence="5" id="KW-1185">Reference proteome</keyword>
<feature type="signal peptide" evidence="3">
    <location>
        <begin position="1"/>
        <end position="23"/>
    </location>
</feature>